<keyword evidence="1" id="KW-0175">Coiled coil</keyword>
<dbReference type="EMBL" id="RCHS01002064">
    <property type="protein sequence ID" value="RMX49736.1"/>
    <property type="molecule type" value="Genomic_DNA"/>
</dbReference>
<name>A0A3M6U825_POCDA</name>
<organism evidence="2 3">
    <name type="scientific">Pocillopora damicornis</name>
    <name type="common">Cauliflower coral</name>
    <name type="synonym">Millepora damicornis</name>
    <dbReference type="NCBI Taxonomy" id="46731"/>
    <lineage>
        <taxon>Eukaryota</taxon>
        <taxon>Metazoa</taxon>
        <taxon>Cnidaria</taxon>
        <taxon>Anthozoa</taxon>
        <taxon>Hexacorallia</taxon>
        <taxon>Scleractinia</taxon>
        <taxon>Astrocoeniina</taxon>
        <taxon>Pocilloporidae</taxon>
        <taxon>Pocillopora</taxon>
    </lineage>
</organism>
<sequence>MSLSEWGLNNLKNNLQDLANDIDEYSSNSDRLQSDRGPNPGSSFASWAADNFRSAFPDLTRPVRGGLNPSRGDSCTRTFFVRNTFTAIFCCLSDNGSVTPNAKILFYCFFPLDIHQAKTLM</sequence>
<gene>
    <name evidence="2" type="ORF">pdam_00008630</name>
</gene>
<comment type="caution">
    <text evidence="2">The sequence shown here is derived from an EMBL/GenBank/DDBJ whole genome shotgun (WGS) entry which is preliminary data.</text>
</comment>
<dbReference type="Proteomes" id="UP000275408">
    <property type="component" value="Unassembled WGS sequence"/>
</dbReference>
<feature type="coiled-coil region" evidence="1">
    <location>
        <begin position="8"/>
        <end position="35"/>
    </location>
</feature>
<accession>A0A3M6U825</accession>
<dbReference type="AlphaFoldDB" id="A0A3M6U825"/>
<reference evidence="2 3" key="1">
    <citation type="journal article" date="2018" name="Sci. Rep.">
        <title>Comparative analysis of the Pocillopora damicornis genome highlights role of immune system in coral evolution.</title>
        <authorList>
            <person name="Cunning R."/>
            <person name="Bay R.A."/>
            <person name="Gillette P."/>
            <person name="Baker A.C."/>
            <person name="Traylor-Knowles N."/>
        </authorList>
    </citation>
    <scope>NUCLEOTIDE SEQUENCE [LARGE SCALE GENOMIC DNA]</scope>
    <source>
        <strain evidence="2">RSMAS</strain>
        <tissue evidence="2">Whole animal</tissue>
    </source>
</reference>
<proteinExistence type="predicted"/>
<evidence type="ECO:0000313" key="2">
    <source>
        <dbReference type="EMBL" id="RMX49736.1"/>
    </source>
</evidence>
<evidence type="ECO:0000256" key="1">
    <source>
        <dbReference type="SAM" id="Coils"/>
    </source>
</evidence>
<evidence type="ECO:0000313" key="3">
    <source>
        <dbReference type="Proteomes" id="UP000275408"/>
    </source>
</evidence>
<keyword evidence="3" id="KW-1185">Reference proteome</keyword>
<protein>
    <submittedName>
        <fullName evidence="2">Uncharacterized protein</fullName>
    </submittedName>
</protein>